<feature type="non-terminal residue" evidence="1">
    <location>
        <position position="100"/>
    </location>
</feature>
<comment type="caution">
    <text evidence="1">The sequence shown here is derived from an EMBL/GenBank/DDBJ whole genome shotgun (WGS) entry which is preliminary data.</text>
</comment>
<protein>
    <submittedName>
        <fullName evidence="1">Ribbon-helix-helix protein, CopG family</fullName>
    </submittedName>
</protein>
<evidence type="ECO:0000313" key="1">
    <source>
        <dbReference type="EMBL" id="MBU2714528.1"/>
    </source>
</evidence>
<gene>
    <name evidence="1" type="ORF">KCG35_26095</name>
</gene>
<reference evidence="1 2" key="1">
    <citation type="submission" date="2021-04" db="EMBL/GenBank/DDBJ databases">
        <authorList>
            <person name="Pira H."/>
            <person name="Risdian C."/>
            <person name="Wink J."/>
        </authorList>
    </citation>
    <scope>NUCLEOTIDE SEQUENCE [LARGE SCALE GENOMIC DNA]</scope>
    <source>
        <strain evidence="1 2">WH53</strain>
    </source>
</reference>
<organism evidence="1 2">
    <name type="scientific">Zooshikella harenae</name>
    <dbReference type="NCBI Taxonomy" id="2827238"/>
    <lineage>
        <taxon>Bacteria</taxon>
        <taxon>Pseudomonadati</taxon>
        <taxon>Pseudomonadota</taxon>
        <taxon>Gammaproteobacteria</taxon>
        <taxon>Oceanospirillales</taxon>
        <taxon>Zooshikellaceae</taxon>
        <taxon>Zooshikella</taxon>
    </lineage>
</organism>
<sequence length="100" mass="11239">MSQSENRKKTKIIMVRVTEDEKEALEEKASDTGVSVPEFLRRAGLGRKTKSKVESQIINELNRLGGLQKHLFIEGGKGRLWSKEYAEILKAIKEAIGRVG</sequence>
<dbReference type="Pfam" id="PF21983">
    <property type="entry name" value="NikA-like"/>
    <property type="match status" value="1"/>
</dbReference>
<dbReference type="InterPro" id="IPR047751">
    <property type="entry name" value="MobA-like"/>
</dbReference>
<dbReference type="Proteomes" id="UP000690515">
    <property type="component" value="Unassembled WGS sequence"/>
</dbReference>
<dbReference type="InterPro" id="IPR053842">
    <property type="entry name" value="NikA-like"/>
</dbReference>
<dbReference type="EMBL" id="JAGSOY010000355">
    <property type="protein sequence ID" value="MBU2714528.1"/>
    <property type="molecule type" value="Genomic_DNA"/>
</dbReference>
<dbReference type="RefSeq" id="WP_215822847.1">
    <property type="nucleotide sequence ID" value="NZ_JAGSOY010000355.1"/>
</dbReference>
<name>A0ABS5ZKW6_9GAMM</name>
<keyword evidence="2" id="KW-1185">Reference proteome</keyword>
<dbReference type="NCBIfam" id="NF041264">
    <property type="entry name" value="MobA"/>
    <property type="match status" value="1"/>
</dbReference>
<evidence type="ECO:0000313" key="2">
    <source>
        <dbReference type="Proteomes" id="UP000690515"/>
    </source>
</evidence>
<proteinExistence type="predicted"/>
<accession>A0ABS5ZKW6</accession>